<dbReference type="Proteomes" id="UP000481153">
    <property type="component" value="Unassembled WGS sequence"/>
</dbReference>
<evidence type="ECO:0000313" key="2">
    <source>
        <dbReference type="EMBL" id="KAF0721878.1"/>
    </source>
</evidence>
<dbReference type="InterPro" id="IPR032675">
    <property type="entry name" value="LRR_dom_sf"/>
</dbReference>
<dbReference type="InterPro" id="IPR052394">
    <property type="entry name" value="LRR-containing"/>
</dbReference>
<comment type="caution">
    <text evidence="2">The sequence shown here is derived from an EMBL/GenBank/DDBJ whole genome shotgun (WGS) entry which is preliminary data.</text>
</comment>
<dbReference type="PANTHER" id="PTHR24114">
    <property type="entry name" value="LEUCINE RICH REPEAT FAMILY PROTEIN"/>
    <property type="match status" value="1"/>
</dbReference>
<evidence type="ECO:0000256" key="1">
    <source>
        <dbReference type="SAM" id="Coils"/>
    </source>
</evidence>
<dbReference type="Gene3D" id="3.80.10.10">
    <property type="entry name" value="Ribonuclease Inhibitor"/>
    <property type="match status" value="2"/>
</dbReference>
<organism evidence="2 3">
    <name type="scientific">Aphanomyces euteiches</name>
    <dbReference type="NCBI Taxonomy" id="100861"/>
    <lineage>
        <taxon>Eukaryota</taxon>
        <taxon>Sar</taxon>
        <taxon>Stramenopiles</taxon>
        <taxon>Oomycota</taxon>
        <taxon>Saprolegniomycetes</taxon>
        <taxon>Saprolegniales</taxon>
        <taxon>Verrucalvaceae</taxon>
        <taxon>Aphanomyces</taxon>
    </lineage>
</organism>
<accession>A0A6G0W423</accession>
<dbReference type="SMART" id="SM00368">
    <property type="entry name" value="LRR_RI"/>
    <property type="match status" value="5"/>
</dbReference>
<feature type="coiled-coil region" evidence="1">
    <location>
        <begin position="200"/>
        <end position="232"/>
    </location>
</feature>
<dbReference type="AlphaFoldDB" id="A0A6G0W423"/>
<feature type="coiled-coil region" evidence="1">
    <location>
        <begin position="440"/>
        <end position="491"/>
    </location>
</feature>
<sequence>MSVVASMRSKLARISFYGDKNQPKIVAGAHKGVCKALDEQLRRVAVVHVEHEACMRGLGLDHFGHRHKASQESMDVLWKRPRRRQCRRQVHLGQTKAWDLKSRRGRAGVATWKLQLRQHGSSSAVTFVTGGPTTAGIETMKGKADDRAIPDAPQHRDANALTTEDLRSEMARYGIPAHESGANTILLVQKKFDDEYAAQMATYTKLVERYRRKQAQQEAEAKLAREADAERDAFAQHPKIHILVKQIQANETNTTLTVRGLNDITARAVLRAMAINQSVAVLDFAQNGLNEQTMTELAHMVRANKRLASLDLGSNRLNAKCVVELAKALTDNSVLTALSLESNPITVHGNTSDLSGLEALCGYISNTTTLQSLNLFRTGLNVEAGRLLAKSLLFNESIYMLDLGGNAMTDKEMEVIGVQLAENRQVHDTMAAKLFEKKQAVQAQAAVKRAEHALEQLKLDTEAWHQANAVTRREERVIEREEERKRQADDDERLRKAAADKERVFRAQLEEAKAKAEKKAKK</sequence>
<reference evidence="2 3" key="1">
    <citation type="submission" date="2019-07" db="EMBL/GenBank/DDBJ databases">
        <title>Genomics analysis of Aphanomyces spp. identifies a new class of oomycete effector associated with host adaptation.</title>
        <authorList>
            <person name="Gaulin E."/>
        </authorList>
    </citation>
    <scope>NUCLEOTIDE SEQUENCE [LARGE SCALE GENOMIC DNA]</scope>
    <source>
        <strain evidence="2 3">ATCC 201684</strain>
    </source>
</reference>
<dbReference type="SUPFAM" id="SSF52047">
    <property type="entry name" value="RNI-like"/>
    <property type="match status" value="1"/>
</dbReference>
<keyword evidence="1" id="KW-0175">Coiled coil</keyword>
<proteinExistence type="predicted"/>
<protein>
    <submittedName>
        <fullName evidence="2">Uncharacterized protein</fullName>
    </submittedName>
</protein>
<name>A0A6G0W423_9STRA</name>
<dbReference type="PANTHER" id="PTHR24114:SF2">
    <property type="entry name" value="F-BOX DOMAIN-CONTAINING PROTEIN-RELATED"/>
    <property type="match status" value="1"/>
</dbReference>
<gene>
    <name evidence="2" type="ORF">Ae201684_018865</name>
</gene>
<evidence type="ECO:0000313" key="3">
    <source>
        <dbReference type="Proteomes" id="UP000481153"/>
    </source>
</evidence>
<dbReference type="VEuPathDB" id="FungiDB:AeMF1_015416"/>
<dbReference type="EMBL" id="VJMJ01000361">
    <property type="protein sequence ID" value="KAF0721878.1"/>
    <property type="molecule type" value="Genomic_DNA"/>
</dbReference>
<keyword evidence="3" id="KW-1185">Reference proteome</keyword>